<accession>A0A8S5S3P1</accession>
<sequence>MSMRRFLLLLSAAATLICPGCFKDVSDSTNYVLKPLVQNLSADPNNPLEGVRAYAFVADTALYTVASYEDALNGVVTSRTNSSDRLDPVATSEPCEREGTTGWIQMPLKGSSKKMIVAVDPTNRLYAYTQQEMSDNLPNLYVTLIFKLWKEGFTYKDGNWIFRNDYYTPPKAVTCYVSPSVQSEEGGEPGTIEKLDAYAYAVDTTAWYIASYDDAVAGKITSKSDDSFTRTNPNFQAYKDSETGLYSMSVTSETLMVVVVDRVDRLYAYSQQTVDLDGSSPTYSVLFRPWRNVWIDVDNGWRIVNESLAPENRSATAPAAATQSPLRR</sequence>
<dbReference type="EMBL" id="BK032514">
    <property type="protein sequence ID" value="DAF45435.1"/>
    <property type="molecule type" value="Genomic_DNA"/>
</dbReference>
<evidence type="ECO:0000313" key="1">
    <source>
        <dbReference type="EMBL" id="DAF45435.1"/>
    </source>
</evidence>
<proteinExistence type="predicted"/>
<reference evidence="1" key="1">
    <citation type="journal article" date="2021" name="Proc. Natl. Acad. Sci. U.S.A.">
        <title>A Catalog of Tens of Thousands of Viruses from Human Metagenomes Reveals Hidden Associations with Chronic Diseases.</title>
        <authorList>
            <person name="Tisza M.J."/>
            <person name="Buck C.B."/>
        </authorList>
    </citation>
    <scope>NUCLEOTIDE SEQUENCE</scope>
    <source>
        <strain evidence="1">CtBLh2</strain>
    </source>
</reference>
<name>A0A8S5S3P1_9CAUD</name>
<organism evidence="1">
    <name type="scientific">Siphoviridae sp. ctBLh2</name>
    <dbReference type="NCBI Taxonomy" id="2827803"/>
    <lineage>
        <taxon>Viruses</taxon>
        <taxon>Duplodnaviria</taxon>
        <taxon>Heunggongvirae</taxon>
        <taxon>Uroviricota</taxon>
        <taxon>Caudoviricetes</taxon>
    </lineage>
</organism>
<protein>
    <submittedName>
        <fullName evidence="1">Uncharacterized protein</fullName>
    </submittedName>
</protein>